<feature type="transmembrane region" description="Helical" evidence="6">
    <location>
        <begin position="607"/>
        <end position="629"/>
    </location>
</feature>
<dbReference type="PROSITE" id="PS01130">
    <property type="entry name" value="SLC26A"/>
    <property type="match status" value="1"/>
</dbReference>
<feature type="transmembrane region" description="Helical" evidence="6">
    <location>
        <begin position="448"/>
        <end position="465"/>
    </location>
</feature>
<dbReference type="PROSITE" id="PS50801">
    <property type="entry name" value="STAS"/>
    <property type="match status" value="1"/>
</dbReference>
<proteinExistence type="predicted"/>
<feature type="transmembrane region" description="Helical" evidence="6">
    <location>
        <begin position="741"/>
        <end position="759"/>
    </location>
</feature>
<feature type="transmembrane region" description="Helical" evidence="6">
    <location>
        <begin position="765"/>
        <end position="787"/>
    </location>
</feature>
<evidence type="ECO:0000256" key="2">
    <source>
        <dbReference type="ARBA" id="ARBA00022692"/>
    </source>
</evidence>
<keyword evidence="4 6" id="KW-0472">Membrane</keyword>
<dbReference type="AlphaFoldDB" id="A0A8J2WDC8"/>
<dbReference type="InterPro" id="IPR011547">
    <property type="entry name" value="SLC26A/SulP_dom"/>
</dbReference>
<dbReference type="GO" id="GO:0016020">
    <property type="term" value="C:membrane"/>
    <property type="evidence" value="ECO:0007669"/>
    <property type="project" value="UniProtKB-SubCell"/>
</dbReference>
<sequence length="957" mass="103551">MLGLEQTLSQYHVYVARRCLYTEMSEPVEVLEARPGPSTPPREDERPRPKDPPILFKDIDGVAEYESLVKGLEGVELTEDERRSLDELQQYLVAGEGSWVLGDDFLAFVGRVLSDSSLPSPARVSLLRCLCCAALREDVSLVLHQDRRHHSLLSYSYNIDRLPVDEQLALLLFMVNLFSGPSSSEWLLYISEWSSGGGPPLSNIRVTTKVCVHGVLAAEPALRDAGTALLYNIATKEVFDEVCVELCMAALQLCSSAPAEELLWRALAALARLAEHSHDVPQLVALVGPDPGAFRYTHTHTHTHTPSPLVYSTVPDAAFCAGGPVLEWTSRWTSSYRGWRRGGRGRGRARRRGDLYIEEGEGVTCSGHEHRTRDTHGDMTRTEHLEEEELQVEGRRGGRGLEQLVPAARWARRYSRTAAVADLVAGLTLGLTLVPQSIAYAALADMPVHYGLYSALVGSLVYPLLGTVRQVSIGPTSLSCLMTLSATRGLCPDAAVLLSFLAGCVVLAMGLLRLGFLVDLISPSVTSGFTTATAIIIVCSQLKGLLGLRFTAESPADNLALILQQWRLVRVNDLALAAACCTALLILRKLKDLPVSPKKPKLKKVLWLVSIARNALVVLAASTVAYYTYDQQQPLFLLSGKVEPGLPKLGLPPFSTRIGNETLGFVELTRRLGHHVLLLPFIMVMANIAIAKAFAAGARVDATQEMLSLGVCNLVSSLVRGLPSCGAFTRSAVSQASGVRTPAAGLYSGAVTLLSLVYLTEYFSFIPRACLSSVLICAVVFMIDVSAVSRAWRSCRWEAVVVVVTCVCCVWAGVGGAVAGGALCSAASLLWSACPGPLVCRRGSWLLVRPRRSLVFVNAERAADVVRSSLSSCPPLRRVLFDCGSLVLLDYTARGVLERLISELESSGCEVVFYNANREVEADLRLVAGLDPSWLLVTSPPPETRDEGGALLGEAEV</sequence>
<evidence type="ECO:0000259" key="7">
    <source>
        <dbReference type="PROSITE" id="PS50801"/>
    </source>
</evidence>
<feature type="transmembrane region" description="Helical" evidence="6">
    <location>
        <begin position="676"/>
        <end position="695"/>
    </location>
</feature>
<accession>A0A8J2WDC8</accession>
<evidence type="ECO:0000313" key="9">
    <source>
        <dbReference type="Proteomes" id="UP000789524"/>
    </source>
</evidence>
<feature type="transmembrane region" description="Helical" evidence="6">
    <location>
        <begin position="494"/>
        <end position="516"/>
    </location>
</feature>
<evidence type="ECO:0000256" key="4">
    <source>
        <dbReference type="ARBA" id="ARBA00023136"/>
    </source>
</evidence>
<protein>
    <submittedName>
        <fullName evidence="8">(African queen) hypothetical protein</fullName>
    </submittedName>
</protein>
<keyword evidence="9" id="KW-1185">Reference proteome</keyword>
<comment type="caution">
    <text evidence="8">The sequence shown here is derived from an EMBL/GenBank/DDBJ whole genome shotgun (WGS) entry which is preliminary data.</text>
</comment>
<dbReference type="InterPro" id="IPR018045">
    <property type="entry name" value="S04_transporter_CS"/>
</dbReference>
<comment type="subcellular location">
    <subcellularLocation>
        <location evidence="1">Membrane</location>
        <topology evidence="1">Multi-pass membrane protein</topology>
    </subcellularLocation>
</comment>
<evidence type="ECO:0000256" key="5">
    <source>
        <dbReference type="SAM" id="MobiDB-lite"/>
    </source>
</evidence>
<dbReference type="PANTHER" id="PTHR11814">
    <property type="entry name" value="SULFATE TRANSPORTER"/>
    <property type="match status" value="1"/>
</dbReference>
<dbReference type="InterPro" id="IPR011989">
    <property type="entry name" value="ARM-like"/>
</dbReference>
<dbReference type="GO" id="GO:0008271">
    <property type="term" value="F:secondary active sulfate transmembrane transporter activity"/>
    <property type="evidence" value="ECO:0007669"/>
    <property type="project" value="InterPro"/>
</dbReference>
<dbReference type="InterPro" id="IPR001902">
    <property type="entry name" value="SLC26A/SulP_fam"/>
</dbReference>
<dbReference type="OrthoDB" id="288203at2759"/>
<dbReference type="Pfam" id="PF01740">
    <property type="entry name" value="STAS"/>
    <property type="match status" value="1"/>
</dbReference>
<dbReference type="EMBL" id="CAKASE010000082">
    <property type="protein sequence ID" value="CAG9584968.1"/>
    <property type="molecule type" value="Genomic_DNA"/>
</dbReference>
<feature type="region of interest" description="Disordered" evidence="5">
    <location>
        <begin position="30"/>
        <end position="53"/>
    </location>
</feature>
<dbReference type="Proteomes" id="UP000789524">
    <property type="component" value="Unassembled WGS sequence"/>
</dbReference>
<dbReference type="InterPro" id="IPR036513">
    <property type="entry name" value="STAS_dom_sf"/>
</dbReference>
<feature type="domain" description="STAS" evidence="7">
    <location>
        <begin position="846"/>
        <end position="925"/>
    </location>
</feature>
<dbReference type="CDD" id="cd07042">
    <property type="entry name" value="STAS_SulP_like_sulfate_transporter"/>
    <property type="match status" value="1"/>
</dbReference>
<reference evidence="8" key="1">
    <citation type="submission" date="2021-09" db="EMBL/GenBank/DDBJ databases">
        <authorList>
            <person name="Martin H S."/>
        </authorList>
    </citation>
    <scope>NUCLEOTIDE SEQUENCE</scope>
</reference>
<evidence type="ECO:0000313" key="8">
    <source>
        <dbReference type="EMBL" id="CAG9584968.1"/>
    </source>
</evidence>
<name>A0A8J2WDC8_9NEOP</name>
<dbReference type="Gene3D" id="1.25.10.10">
    <property type="entry name" value="Leucine-rich Repeat Variant"/>
    <property type="match status" value="1"/>
</dbReference>
<keyword evidence="2 6" id="KW-0812">Transmembrane</keyword>
<gene>
    <name evidence="8" type="ORF">DCHRY22_LOCUS15464</name>
</gene>
<dbReference type="Gene3D" id="3.30.750.24">
    <property type="entry name" value="STAS domain"/>
    <property type="match status" value="1"/>
</dbReference>
<keyword evidence="3 6" id="KW-1133">Transmembrane helix</keyword>
<evidence type="ECO:0000256" key="6">
    <source>
        <dbReference type="SAM" id="Phobius"/>
    </source>
</evidence>
<evidence type="ECO:0000256" key="3">
    <source>
        <dbReference type="ARBA" id="ARBA00022989"/>
    </source>
</evidence>
<dbReference type="Pfam" id="PF00916">
    <property type="entry name" value="Sulfate_transp"/>
    <property type="match status" value="1"/>
</dbReference>
<feature type="transmembrane region" description="Helical" evidence="6">
    <location>
        <begin position="419"/>
        <end position="442"/>
    </location>
</feature>
<dbReference type="InterPro" id="IPR002645">
    <property type="entry name" value="STAS_dom"/>
</dbReference>
<organism evidence="8 9">
    <name type="scientific">Danaus chrysippus</name>
    <name type="common">African queen</name>
    <dbReference type="NCBI Taxonomy" id="151541"/>
    <lineage>
        <taxon>Eukaryota</taxon>
        <taxon>Metazoa</taxon>
        <taxon>Ecdysozoa</taxon>
        <taxon>Arthropoda</taxon>
        <taxon>Hexapoda</taxon>
        <taxon>Insecta</taxon>
        <taxon>Pterygota</taxon>
        <taxon>Neoptera</taxon>
        <taxon>Endopterygota</taxon>
        <taxon>Lepidoptera</taxon>
        <taxon>Glossata</taxon>
        <taxon>Ditrysia</taxon>
        <taxon>Papilionoidea</taxon>
        <taxon>Nymphalidae</taxon>
        <taxon>Danainae</taxon>
        <taxon>Danaini</taxon>
        <taxon>Danaina</taxon>
        <taxon>Danaus</taxon>
        <taxon>Anosia</taxon>
    </lineage>
</organism>
<feature type="compositionally biased region" description="Basic and acidic residues" evidence="5">
    <location>
        <begin position="41"/>
        <end position="51"/>
    </location>
</feature>
<dbReference type="SUPFAM" id="SSF52091">
    <property type="entry name" value="SpoIIaa-like"/>
    <property type="match status" value="1"/>
</dbReference>
<evidence type="ECO:0000256" key="1">
    <source>
        <dbReference type="ARBA" id="ARBA00004141"/>
    </source>
</evidence>
<feature type="transmembrane region" description="Helical" evidence="6">
    <location>
        <begin position="528"/>
        <end position="548"/>
    </location>
</feature>
<feature type="transmembrane region" description="Helical" evidence="6">
    <location>
        <begin position="799"/>
        <end position="831"/>
    </location>
</feature>